<gene>
    <name evidence="2" type="ORF">ACFOE0_16400</name>
</gene>
<keyword evidence="3" id="KW-1185">Reference proteome</keyword>
<evidence type="ECO:0000313" key="3">
    <source>
        <dbReference type="Proteomes" id="UP001595621"/>
    </source>
</evidence>
<evidence type="ECO:0000313" key="2">
    <source>
        <dbReference type="EMBL" id="MFC3139749.1"/>
    </source>
</evidence>
<comment type="caution">
    <text evidence="2">The sequence shown here is derived from an EMBL/GenBank/DDBJ whole genome shotgun (WGS) entry which is preliminary data.</text>
</comment>
<name>A0ABV7GHQ4_9GAMM</name>
<protein>
    <recommendedName>
        <fullName evidence="1">Thaumarchaeal output domain-containing protein</fullName>
    </recommendedName>
</protein>
<dbReference type="InterPro" id="IPR040572">
    <property type="entry name" value="TackOD1"/>
</dbReference>
<proteinExistence type="predicted"/>
<dbReference type="Pfam" id="PF18551">
    <property type="entry name" value="TackOD1"/>
    <property type="match status" value="1"/>
</dbReference>
<evidence type="ECO:0000259" key="1">
    <source>
        <dbReference type="Pfam" id="PF18551"/>
    </source>
</evidence>
<reference evidence="3" key="1">
    <citation type="journal article" date="2019" name="Int. J. Syst. Evol. Microbiol.">
        <title>The Global Catalogue of Microorganisms (GCM) 10K type strain sequencing project: providing services to taxonomists for standard genome sequencing and annotation.</title>
        <authorList>
            <consortium name="The Broad Institute Genomics Platform"/>
            <consortium name="The Broad Institute Genome Sequencing Center for Infectious Disease"/>
            <person name="Wu L."/>
            <person name="Ma J."/>
        </authorList>
    </citation>
    <scope>NUCLEOTIDE SEQUENCE [LARGE SCALE GENOMIC DNA]</scope>
    <source>
        <strain evidence="3">KCTC 52277</strain>
    </source>
</reference>
<dbReference type="Proteomes" id="UP001595621">
    <property type="component" value="Unassembled WGS sequence"/>
</dbReference>
<dbReference type="RefSeq" id="WP_283106453.1">
    <property type="nucleotide sequence ID" value="NZ_JAKILF010000004.1"/>
</dbReference>
<dbReference type="EMBL" id="JBHRTD010000017">
    <property type="protein sequence ID" value="MFC3139749.1"/>
    <property type="molecule type" value="Genomic_DNA"/>
</dbReference>
<accession>A0ABV7GHQ4</accession>
<organism evidence="2 3">
    <name type="scientific">Shewanella submarina</name>
    <dbReference type="NCBI Taxonomy" id="2016376"/>
    <lineage>
        <taxon>Bacteria</taxon>
        <taxon>Pseudomonadati</taxon>
        <taxon>Pseudomonadota</taxon>
        <taxon>Gammaproteobacteria</taxon>
        <taxon>Alteromonadales</taxon>
        <taxon>Shewanellaceae</taxon>
        <taxon>Shewanella</taxon>
    </lineage>
</organism>
<feature type="domain" description="Thaumarchaeal output" evidence="1">
    <location>
        <begin position="117"/>
        <end position="297"/>
    </location>
</feature>
<sequence length="457" mass="51698">MHSDAIPTVIPPVSGVTALAWVGEAPADIDCQSVELYSQDQLNLIKQDIIIVQSCANQDQILCSLRQQTSTSLSLILIETPSLLSPYLANGQWSGEWQQEYDAFIKRKKLWNLKPNNNVELMLLSYLWLHPEASMLPRKVPVQPHLYEYPLLALWGVKSCNQVEWLNRLTDKGWLEHLQLENRARFSPCCHSSRLNYLDTCPSCQSIDFQLQTCLHCFNCGHIGAETQFRKQSGLECPNCYQSLRHIGVDYDRPIENHVCKTCHTMFAEAPVSAQCLECNELHELSALVTKNFYSYGLSLAGQLLARQGVVANLFADSEGNQMSLAQFCWLAQWQNKLAKRHGQTHTILSVKLTDGALLSERGMPLHQLETLQERICSIVRTTDACTQYTEEGMLFLLPFTLPGCLSSLISKFTELQETFTLPLHFDFRAVGLPADTGMNFQQWLMASLAQSELINR</sequence>